<dbReference type="PANTHER" id="PTHR12265">
    <property type="entry name" value="TRANSMEMBRANE PROTEIN 53"/>
    <property type="match status" value="1"/>
</dbReference>
<evidence type="ECO:0000313" key="3">
    <source>
        <dbReference type="Proteomes" id="UP001630127"/>
    </source>
</evidence>
<reference evidence="2 3" key="1">
    <citation type="submission" date="2024-11" db="EMBL/GenBank/DDBJ databases">
        <title>A near-complete genome assembly of Cinchona calisaya.</title>
        <authorList>
            <person name="Lian D.C."/>
            <person name="Zhao X.W."/>
            <person name="Wei L."/>
        </authorList>
    </citation>
    <scope>NUCLEOTIDE SEQUENCE [LARGE SCALE GENOMIC DNA]</scope>
    <source>
        <tissue evidence="2">Nenye</tissue>
    </source>
</reference>
<sequence length="218" mass="24589">MEASVRLLLNSSARHFSHSLLPLQKPPSPKPFSKSFPPPPSPSHHHRNRRPIQASPVSFLSLQNHHPSRAPFGFFSHTLNSPQFHLNSLLSTPSFFNIFSDPNPKSFQWNYAPNGTHKEEKGVFGEKGPIFTAVLLGWLGSKPKHLRRYVELYNSRGIHAVTFVASVKDVLSFDLGKNLEQRVSGLAAELNSWLSQSEKDGRQRFLIFHTFSNTGWLA</sequence>
<keyword evidence="3" id="KW-1185">Reference proteome</keyword>
<evidence type="ECO:0000256" key="1">
    <source>
        <dbReference type="SAM" id="MobiDB-lite"/>
    </source>
</evidence>
<dbReference type="Proteomes" id="UP001630127">
    <property type="component" value="Unassembled WGS sequence"/>
</dbReference>
<protein>
    <recommendedName>
        <fullName evidence="4">Transmembrane protein 53</fullName>
    </recommendedName>
</protein>
<dbReference type="AlphaFoldDB" id="A0ABD3A3J0"/>
<accession>A0ABD3A3J0</accession>
<dbReference type="EMBL" id="JBJUIK010000006">
    <property type="protein sequence ID" value="KAL3525367.1"/>
    <property type="molecule type" value="Genomic_DNA"/>
</dbReference>
<proteinExistence type="predicted"/>
<name>A0ABD3A3J0_9GENT</name>
<feature type="compositionally biased region" description="Pro residues" evidence="1">
    <location>
        <begin position="24"/>
        <end position="42"/>
    </location>
</feature>
<dbReference type="Pfam" id="PF05705">
    <property type="entry name" value="DUF829"/>
    <property type="match status" value="1"/>
</dbReference>
<evidence type="ECO:0000313" key="2">
    <source>
        <dbReference type="EMBL" id="KAL3525367.1"/>
    </source>
</evidence>
<gene>
    <name evidence="2" type="ORF">ACH5RR_013739</name>
</gene>
<dbReference type="InterPro" id="IPR008547">
    <property type="entry name" value="DUF829_TMEM53"/>
</dbReference>
<organism evidence="2 3">
    <name type="scientific">Cinchona calisaya</name>
    <dbReference type="NCBI Taxonomy" id="153742"/>
    <lineage>
        <taxon>Eukaryota</taxon>
        <taxon>Viridiplantae</taxon>
        <taxon>Streptophyta</taxon>
        <taxon>Embryophyta</taxon>
        <taxon>Tracheophyta</taxon>
        <taxon>Spermatophyta</taxon>
        <taxon>Magnoliopsida</taxon>
        <taxon>eudicotyledons</taxon>
        <taxon>Gunneridae</taxon>
        <taxon>Pentapetalae</taxon>
        <taxon>asterids</taxon>
        <taxon>lamiids</taxon>
        <taxon>Gentianales</taxon>
        <taxon>Rubiaceae</taxon>
        <taxon>Cinchonoideae</taxon>
        <taxon>Cinchoneae</taxon>
        <taxon>Cinchona</taxon>
    </lineage>
</organism>
<dbReference type="PANTHER" id="PTHR12265:SF11">
    <property type="entry name" value="ALPHA_BETA-HYDROLASES SUPERFAMILY PROTEIN"/>
    <property type="match status" value="1"/>
</dbReference>
<feature type="region of interest" description="Disordered" evidence="1">
    <location>
        <begin position="19"/>
        <end position="49"/>
    </location>
</feature>
<evidence type="ECO:0008006" key="4">
    <source>
        <dbReference type="Google" id="ProtNLM"/>
    </source>
</evidence>
<comment type="caution">
    <text evidence="2">The sequence shown here is derived from an EMBL/GenBank/DDBJ whole genome shotgun (WGS) entry which is preliminary data.</text>
</comment>